<accession>A0A4Q1HQ89</accession>
<evidence type="ECO:0000256" key="1">
    <source>
        <dbReference type="ARBA" id="ARBA00005199"/>
    </source>
</evidence>
<dbReference type="NCBIfam" id="TIGR00685">
    <property type="entry name" value="T6PP"/>
    <property type="match status" value="1"/>
</dbReference>
<keyword evidence="6" id="KW-1185">Reference proteome</keyword>
<dbReference type="EMBL" id="PYAL01000001">
    <property type="protein sequence ID" value="RXN93017.1"/>
    <property type="molecule type" value="Genomic_DNA"/>
</dbReference>
<comment type="pathway">
    <text evidence="1 4">Glycan biosynthesis; trehalose biosynthesis.</text>
</comment>
<dbReference type="InterPro" id="IPR006379">
    <property type="entry name" value="HAD-SF_hydro_IIB"/>
</dbReference>
<dbReference type="InterPro" id="IPR044651">
    <property type="entry name" value="OTSB-like"/>
</dbReference>
<dbReference type="PANTHER" id="PTHR43768">
    <property type="entry name" value="TREHALOSE 6-PHOSPHATE PHOSPHATASE"/>
    <property type="match status" value="1"/>
</dbReference>
<dbReference type="Proteomes" id="UP000290849">
    <property type="component" value="Unassembled WGS sequence"/>
</dbReference>
<comment type="caution">
    <text evidence="5">The sequence shown here is derived from an EMBL/GenBank/DDBJ whole genome shotgun (WGS) entry which is preliminary data.</text>
</comment>
<evidence type="ECO:0000313" key="5">
    <source>
        <dbReference type="EMBL" id="RXN93017.1"/>
    </source>
</evidence>
<proteinExistence type="inferred from homology"/>
<dbReference type="GO" id="GO:0004805">
    <property type="term" value="F:trehalose-phosphatase activity"/>
    <property type="evidence" value="ECO:0007669"/>
    <property type="project" value="UniProtKB-EC"/>
</dbReference>
<comment type="catalytic activity">
    <reaction evidence="4">
        <text>alpha,alpha-trehalose 6-phosphate + H2O = alpha,alpha-trehalose + phosphate</text>
        <dbReference type="Rhea" id="RHEA:23420"/>
        <dbReference type="ChEBI" id="CHEBI:15377"/>
        <dbReference type="ChEBI" id="CHEBI:16551"/>
        <dbReference type="ChEBI" id="CHEBI:43474"/>
        <dbReference type="ChEBI" id="CHEBI:58429"/>
        <dbReference type="EC" id="3.1.3.12"/>
    </reaction>
</comment>
<dbReference type="NCBIfam" id="TIGR01484">
    <property type="entry name" value="HAD-SF-IIB"/>
    <property type="match status" value="1"/>
</dbReference>
<dbReference type="Pfam" id="PF02358">
    <property type="entry name" value="Trehalose_PPase"/>
    <property type="match status" value="1"/>
</dbReference>
<evidence type="ECO:0000256" key="4">
    <source>
        <dbReference type="RuleBase" id="RU361117"/>
    </source>
</evidence>
<gene>
    <name evidence="5" type="primary">otsB</name>
    <name evidence="5" type="ORF">C7R54_04650</name>
</gene>
<dbReference type="InterPro" id="IPR003337">
    <property type="entry name" value="Trehalose_PPase"/>
</dbReference>
<evidence type="ECO:0000256" key="3">
    <source>
        <dbReference type="ARBA" id="ARBA00022801"/>
    </source>
</evidence>
<dbReference type="PANTHER" id="PTHR43768:SF3">
    <property type="entry name" value="TREHALOSE 6-PHOSPHATE PHOSPHATASE"/>
    <property type="match status" value="1"/>
</dbReference>
<evidence type="ECO:0000256" key="2">
    <source>
        <dbReference type="ARBA" id="ARBA00008770"/>
    </source>
</evidence>
<dbReference type="InterPro" id="IPR036412">
    <property type="entry name" value="HAD-like_sf"/>
</dbReference>
<dbReference type="Gene3D" id="3.30.70.1020">
    <property type="entry name" value="Trehalose-6-phosphate phosphatase related protein, domain 2"/>
    <property type="match status" value="1"/>
</dbReference>
<comment type="function">
    <text evidence="4">Removes the phosphate from trehalose 6-phosphate to produce free trehalose.</text>
</comment>
<comment type="cofactor">
    <cofactor evidence="4">
        <name>Mg(2+)</name>
        <dbReference type="ChEBI" id="CHEBI:18420"/>
    </cofactor>
</comment>
<reference evidence="5 6" key="1">
    <citation type="journal article" date="2017" name="Int. J. Syst. Evol. Microbiol.">
        <title>Achromobacter aloeverae sp. nov., isolated from the root of Aloe vera (L.) Burm.f.</title>
        <authorList>
            <person name="Kuncharoen N."/>
            <person name="Muramatsu Y."/>
            <person name="Shibata C."/>
            <person name="Kamakura Y."/>
            <person name="Nakagawa Y."/>
            <person name="Tanasupawat S."/>
        </authorList>
    </citation>
    <scope>NUCLEOTIDE SEQUENCE [LARGE SCALE GENOMIC DNA]</scope>
    <source>
        <strain evidence="5 6">AVA-1</strain>
    </source>
</reference>
<dbReference type="SUPFAM" id="SSF56784">
    <property type="entry name" value="HAD-like"/>
    <property type="match status" value="1"/>
</dbReference>
<dbReference type="GO" id="GO:0005992">
    <property type="term" value="P:trehalose biosynthetic process"/>
    <property type="evidence" value="ECO:0007669"/>
    <property type="project" value="UniProtKB-UniPathway"/>
</dbReference>
<dbReference type="AlphaFoldDB" id="A0A4Q1HQ89"/>
<keyword evidence="4" id="KW-0479">Metal-binding</keyword>
<organism evidence="5 6">
    <name type="scientific">Achromobacter aloeverae</name>
    <dbReference type="NCBI Taxonomy" id="1750518"/>
    <lineage>
        <taxon>Bacteria</taxon>
        <taxon>Pseudomonadati</taxon>
        <taxon>Pseudomonadota</taxon>
        <taxon>Betaproteobacteria</taxon>
        <taxon>Burkholderiales</taxon>
        <taxon>Alcaligenaceae</taxon>
        <taxon>Achromobacter</taxon>
    </lineage>
</organism>
<protein>
    <recommendedName>
        <fullName evidence="4">Trehalose 6-phosphate phosphatase</fullName>
        <ecNumber evidence="4">3.1.3.12</ecNumber>
    </recommendedName>
</protein>
<dbReference type="InterPro" id="IPR023214">
    <property type="entry name" value="HAD_sf"/>
</dbReference>
<name>A0A4Q1HQ89_9BURK</name>
<sequence length="261" mass="27566">MYPKNQPAPARGEPILPSTSLPVTRNNITGYAFLFDLDGTLAPIAASPELAAVPEATRATLEKLHAVCGGALAIVSGRPISEIDHLLAPRVYCAGGLHGAQLRGPDGRQAQLEVDAEAVAAMVRALLPLTQAHAGLKLEDKGLSLALHYRNAPALQGLVSEAVNEALRPHTHAFVLQPGKMVLEIKPRQASKAGAISRLMDMSPFAGRLPLFAGDDLTDEAGFDIARRMGGVSIKVGDGDTRAQWRMPTPAALAAWLDLLC</sequence>
<evidence type="ECO:0000313" key="6">
    <source>
        <dbReference type="Proteomes" id="UP000290849"/>
    </source>
</evidence>
<comment type="similarity">
    <text evidence="2 4">Belongs to the trehalose phosphatase family.</text>
</comment>
<dbReference type="UniPathway" id="UPA00299"/>
<dbReference type="GO" id="GO:0046872">
    <property type="term" value="F:metal ion binding"/>
    <property type="evidence" value="ECO:0007669"/>
    <property type="project" value="UniProtKB-KW"/>
</dbReference>
<dbReference type="EC" id="3.1.3.12" evidence="4"/>
<keyword evidence="4" id="KW-0460">Magnesium</keyword>
<keyword evidence="3 4" id="KW-0378">Hydrolase</keyword>
<dbReference type="Gene3D" id="3.40.50.1000">
    <property type="entry name" value="HAD superfamily/HAD-like"/>
    <property type="match status" value="1"/>
</dbReference>
<dbReference type="CDD" id="cd01627">
    <property type="entry name" value="HAD_TPP"/>
    <property type="match status" value="1"/>
</dbReference>